<keyword evidence="5 6" id="KW-0040">ANK repeat</keyword>
<evidence type="ECO:0000313" key="10">
    <source>
        <dbReference type="Proteomes" id="UP000298061"/>
    </source>
</evidence>
<evidence type="ECO:0000313" key="9">
    <source>
        <dbReference type="EMBL" id="TFY83377.1"/>
    </source>
</evidence>
<dbReference type="AlphaFoldDB" id="A0A4Z0AAK8"/>
<keyword evidence="3 7" id="KW-0863">Zinc-finger</keyword>
<dbReference type="PANTHER" id="PTHR24198:SF165">
    <property type="entry name" value="ANKYRIN REPEAT-CONTAINING PROTEIN-RELATED"/>
    <property type="match status" value="1"/>
</dbReference>
<dbReference type="PANTHER" id="PTHR24198">
    <property type="entry name" value="ANKYRIN REPEAT AND PROTEIN KINASE DOMAIN-CONTAINING PROTEIN"/>
    <property type="match status" value="1"/>
</dbReference>
<dbReference type="Gene3D" id="6.10.140.2220">
    <property type="match status" value="1"/>
</dbReference>
<comment type="caution">
    <text evidence="9">The sequence shown here is derived from an EMBL/GenBank/DDBJ whole genome shotgun (WGS) entry which is preliminary data.</text>
</comment>
<feature type="repeat" description="ANK" evidence="6">
    <location>
        <begin position="148"/>
        <end position="180"/>
    </location>
</feature>
<reference evidence="9 10" key="1">
    <citation type="submission" date="2019-02" db="EMBL/GenBank/DDBJ databases">
        <title>Genome sequencing of the rare red list fungi Hericium alpestre (H. flagellum).</title>
        <authorList>
            <person name="Buettner E."/>
            <person name="Kellner H."/>
        </authorList>
    </citation>
    <scope>NUCLEOTIDE SEQUENCE [LARGE SCALE GENOMIC DNA]</scope>
    <source>
        <strain evidence="9 10">DSM 108284</strain>
    </source>
</reference>
<dbReference type="OrthoDB" id="194358at2759"/>
<organism evidence="9 10">
    <name type="scientific">Hericium alpestre</name>
    <dbReference type="NCBI Taxonomy" id="135208"/>
    <lineage>
        <taxon>Eukaryota</taxon>
        <taxon>Fungi</taxon>
        <taxon>Dikarya</taxon>
        <taxon>Basidiomycota</taxon>
        <taxon>Agaricomycotina</taxon>
        <taxon>Agaricomycetes</taxon>
        <taxon>Russulales</taxon>
        <taxon>Hericiaceae</taxon>
        <taxon>Hericium</taxon>
    </lineage>
</organism>
<evidence type="ECO:0000256" key="3">
    <source>
        <dbReference type="ARBA" id="ARBA00022771"/>
    </source>
</evidence>
<dbReference type="InterPro" id="IPR002110">
    <property type="entry name" value="Ankyrin_rpt"/>
</dbReference>
<dbReference type="PROSITE" id="PS01360">
    <property type="entry name" value="ZF_MYND_1"/>
    <property type="match status" value="1"/>
</dbReference>
<keyword evidence="2" id="KW-0677">Repeat</keyword>
<dbReference type="InterPro" id="IPR036770">
    <property type="entry name" value="Ankyrin_rpt-contain_sf"/>
</dbReference>
<dbReference type="InterPro" id="IPR002893">
    <property type="entry name" value="Znf_MYND"/>
</dbReference>
<dbReference type="PROSITE" id="PS50297">
    <property type="entry name" value="ANK_REP_REGION"/>
    <property type="match status" value="1"/>
</dbReference>
<dbReference type="PROSITE" id="PS50088">
    <property type="entry name" value="ANK_REPEAT"/>
    <property type="match status" value="2"/>
</dbReference>
<gene>
    <name evidence="9" type="ORF">EWM64_g638</name>
</gene>
<dbReference type="GO" id="GO:0008270">
    <property type="term" value="F:zinc ion binding"/>
    <property type="evidence" value="ECO:0007669"/>
    <property type="project" value="UniProtKB-KW"/>
</dbReference>
<dbReference type="STRING" id="135208.A0A4Z0AAK8"/>
<sequence>MRALLARPGWLGSNDGGQELRDLYGQQSASFAAELLNDFALSCFSGSLGNVAIRSGNAPPLNRKETPFEFGYVTWVVAGSQRLTHAPHGMRMWADVLKVLLQSGAPVNSEDICGYTALHHAALHPRTPTELLRILLEHGANVNHQNKYGITAIVAALMAGHCGAVDVLMEFGADLTIPDADDDVPLKNFVQYGPQTTAVVTKWLRKRAGEQAPLDEKKCGFCSKADGGNVKLKACAACRSVRYCSTACQRSHWKTHKLTCQPFNAENTVTLKPIYKEYRTMMSTADLTRNILGITPPQPERPSRGTQRPISYPKSVIIKVQVPFAGTSPLLVYEKKRDFVCEVKRADCPQDYDRIMQVIREKGVGGLKGYFAAELRSKDELVVKVGEILAEQPF</sequence>
<dbReference type="Pfam" id="PF01753">
    <property type="entry name" value="zf-MYND"/>
    <property type="match status" value="1"/>
</dbReference>
<keyword evidence="1" id="KW-0479">Metal-binding</keyword>
<evidence type="ECO:0000256" key="6">
    <source>
        <dbReference type="PROSITE-ProRule" id="PRU00023"/>
    </source>
</evidence>
<keyword evidence="10" id="KW-1185">Reference proteome</keyword>
<dbReference type="SUPFAM" id="SSF48403">
    <property type="entry name" value="Ankyrin repeat"/>
    <property type="match status" value="1"/>
</dbReference>
<dbReference type="Proteomes" id="UP000298061">
    <property type="component" value="Unassembled WGS sequence"/>
</dbReference>
<accession>A0A4Z0AAK8</accession>
<proteinExistence type="predicted"/>
<dbReference type="EMBL" id="SFCI01000033">
    <property type="protein sequence ID" value="TFY83377.1"/>
    <property type="molecule type" value="Genomic_DNA"/>
</dbReference>
<dbReference type="SUPFAM" id="SSF144232">
    <property type="entry name" value="HIT/MYND zinc finger-like"/>
    <property type="match status" value="1"/>
</dbReference>
<feature type="repeat" description="ANK" evidence="6">
    <location>
        <begin position="113"/>
        <end position="147"/>
    </location>
</feature>
<evidence type="ECO:0000256" key="5">
    <source>
        <dbReference type="ARBA" id="ARBA00023043"/>
    </source>
</evidence>
<evidence type="ECO:0000256" key="7">
    <source>
        <dbReference type="PROSITE-ProRule" id="PRU00134"/>
    </source>
</evidence>
<feature type="domain" description="MYND-type" evidence="8">
    <location>
        <begin position="219"/>
        <end position="260"/>
    </location>
</feature>
<evidence type="ECO:0000256" key="2">
    <source>
        <dbReference type="ARBA" id="ARBA00022737"/>
    </source>
</evidence>
<keyword evidence="4" id="KW-0862">Zinc</keyword>
<dbReference type="Gene3D" id="1.25.40.20">
    <property type="entry name" value="Ankyrin repeat-containing domain"/>
    <property type="match status" value="1"/>
</dbReference>
<name>A0A4Z0AAK8_9AGAM</name>
<protein>
    <recommendedName>
        <fullName evidence="8">MYND-type domain-containing protein</fullName>
    </recommendedName>
</protein>
<dbReference type="PROSITE" id="PS50865">
    <property type="entry name" value="ZF_MYND_2"/>
    <property type="match status" value="1"/>
</dbReference>
<evidence type="ECO:0000256" key="1">
    <source>
        <dbReference type="ARBA" id="ARBA00022723"/>
    </source>
</evidence>
<dbReference type="SMART" id="SM00248">
    <property type="entry name" value="ANK"/>
    <property type="match status" value="2"/>
</dbReference>
<evidence type="ECO:0000256" key="4">
    <source>
        <dbReference type="ARBA" id="ARBA00022833"/>
    </source>
</evidence>
<evidence type="ECO:0000259" key="8">
    <source>
        <dbReference type="PROSITE" id="PS50865"/>
    </source>
</evidence>
<dbReference type="Pfam" id="PF12796">
    <property type="entry name" value="Ank_2"/>
    <property type="match status" value="1"/>
</dbReference>